<reference evidence="1 2" key="1">
    <citation type="submission" date="2023-07" db="EMBL/GenBank/DDBJ databases">
        <title>Genomic Encyclopedia of Type Strains, Phase IV (KMG-IV): sequencing the most valuable type-strain genomes for metagenomic binning, comparative biology and taxonomic classification.</title>
        <authorList>
            <person name="Goeker M."/>
        </authorList>
    </citation>
    <scope>NUCLEOTIDE SEQUENCE [LARGE SCALE GENOMIC DNA]</scope>
    <source>
        <strain evidence="1 2">DSM 12751</strain>
    </source>
</reference>
<organism evidence="1 2">
    <name type="scientific">Caldalkalibacillus horti</name>
    <dbReference type="NCBI Taxonomy" id="77523"/>
    <lineage>
        <taxon>Bacteria</taxon>
        <taxon>Bacillati</taxon>
        <taxon>Bacillota</taxon>
        <taxon>Bacilli</taxon>
        <taxon>Bacillales</taxon>
        <taxon>Bacillaceae</taxon>
        <taxon>Caldalkalibacillus</taxon>
    </lineage>
</organism>
<keyword evidence="1" id="KW-0282">Flagellum</keyword>
<evidence type="ECO:0000313" key="1">
    <source>
        <dbReference type="EMBL" id="MDQ0164668.1"/>
    </source>
</evidence>
<dbReference type="InterPro" id="IPR013367">
    <property type="entry name" value="Flagellar_put"/>
</dbReference>
<protein>
    <submittedName>
        <fullName evidence="1">Flagellar operon protein</fullName>
    </submittedName>
</protein>
<keyword evidence="1" id="KW-0969">Cilium</keyword>
<comment type="caution">
    <text evidence="1">The sequence shown here is derived from an EMBL/GenBank/DDBJ whole genome shotgun (WGS) entry which is preliminary data.</text>
</comment>
<dbReference type="NCBIfam" id="TIGR02530">
    <property type="entry name" value="flg_new"/>
    <property type="match status" value="1"/>
</dbReference>
<name>A0ABT9VUK0_9BACI</name>
<gene>
    <name evidence="1" type="ORF">J2S11_000568</name>
</gene>
<sequence>MKAIKAGHSYQINAHPIHKPLQQQKVNKGQFKTAFELQLQQTLIHSDVKFSQHARTRMEERGIEMNQDLIQKINQGVSKAQTKGAKESLFLIDNHAFVVSVKNQTVITAMERDELQDQMVTNIDSAVLL</sequence>
<accession>A0ABT9VUK0</accession>
<keyword evidence="2" id="KW-1185">Reference proteome</keyword>
<dbReference type="Pfam" id="PF12611">
    <property type="entry name" value="Flagellar_put"/>
    <property type="match status" value="1"/>
</dbReference>
<dbReference type="RefSeq" id="WP_307390623.1">
    <property type="nucleotide sequence ID" value="NZ_BAAADK010000018.1"/>
</dbReference>
<evidence type="ECO:0000313" key="2">
    <source>
        <dbReference type="Proteomes" id="UP001235840"/>
    </source>
</evidence>
<keyword evidence="1" id="KW-0966">Cell projection</keyword>
<dbReference type="EMBL" id="JAUSTY010000002">
    <property type="protein sequence ID" value="MDQ0164668.1"/>
    <property type="molecule type" value="Genomic_DNA"/>
</dbReference>
<proteinExistence type="predicted"/>
<dbReference type="Proteomes" id="UP001235840">
    <property type="component" value="Unassembled WGS sequence"/>
</dbReference>